<gene>
    <name evidence="2" type="ORF">E1269_29475</name>
</gene>
<evidence type="ECO:0000313" key="3">
    <source>
        <dbReference type="Proteomes" id="UP000294739"/>
    </source>
</evidence>
<dbReference type="RefSeq" id="WP_131901398.1">
    <property type="nucleotide sequence ID" value="NZ_SMKZ01000073.1"/>
</dbReference>
<keyword evidence="1" id="KW-0472">Membrane</keyword>
<comment type="caution">
    <text evidence="2">The sequence shown here is derived from an EMBL/GenBank/DDBJ whole genome shotgun (WGS) entry which is preliminary data.</text>
</comment>
<accession>A0A4R5CHF9</accession>
<dbReference type="AlphaFoldDB" id="A0A4R5CHF9"/>
<reference evidence="2 3" key="1">
    <citation type="submission" date="2019-03" db="EMBL/GenBank/DDBJ databases">
        <title>Draft genome sequences of novel Actinobacteria.</title>
        <authorList>
            <person name="Sahin N."/>
            <person name="Ay H."/>
            <person name="Saygin H."/>
        </authorList>
    </citation>
    <scope>NUCLEOTIDE SEQUENCE [LARGE SCALE GENOMIC DNA]</scope>
    <source>
        <strain evidence="2 3">5K138</strain>
    </source>
</reference>
<keyword evidence="1" id="KW-0812">Transmembrane</keyword>
<evidence type="ECO:0000256" key="1">
    <source>
        <dbReference type="SAM" id="Phobius"/>
    </source>
</evidence>
<dbReference type="Proteomes" id="UP000294739">
    <property type="component" value="Unassembled WGS sequence"/>
</dbReference>
<sequence length="95" mass="9603">MVRWLVASIAVPGALAMQSALSPGVLTLSVAVASLLALMLALRVATRACVGRAHPGVGTEVGHPTGIETMVIALTDPDAAIRPRPRAPAGLVCIS</sequence>
<evidence type="ECO:0000313" key="2">
    <source>
        <dbReference type="EMBL" id="TDD97743.1"/>
    </source>
</evidence>
<dbReference type="InParanoid" id="A0A4R5CHF9"/>
<dbReference type="EMBL" id="SMKZ01000073">
    <property type="protein sequence ID" value="TDD97743.1"/>
    <property type="molecule type" value="Genomic_DNA"/>
</dbReference>
<protein>
    <submittedName>
        <fullName evidence="2">Uncharacterized protein</fullName>
    </submittedName>
</protein>
<name>A0A4R5CHF9_9ACTN</name>
<keyword evidence="3" id="KW-1185">Reference proteome</keyword>
<proteinExistence type="predicted"/>
<organism evidence="2 3">
    <name type="scientific">Jiangella asiatica</name>
    <dbReference type="NCBI Taxonomy" id="2530372"/>
    <lineage>
        <taxon>Bacteria</taxon>
        <taxon>Bacillati</taxon>
        <taxon>Actinomycetota</taxon>
        <taxon>Actinomycetes</taxon>
        <taxon>Jiangellales</taxon>
        <taxon>Jiangellaceae</taxon>
        <taxon>Jiangella</taxon>
    </lineage>
</organism>
<keyword evidence="1" id="KW-1133">Transmembrane helix</keyword>
<feature type="transmembrane region" description="Helical" evidence="1">
    <location>
        <begin position="26"/>
        <end position="45"/>
    </location>
</feature>